<dbReference type="PRINTS" id="PR00792">
    <property type="entry name" value="PEPSIN"/>
</dbReference>
<dbReference type="GeneID" id="87920384"/>
<keyword evidence="2" id="KW-0694">RNA-binding</keyword>
<reference evidence="5" key="1">
    <citation type="submission" date="2023-11" db="EMBL/GenBank/DDBJ databases">
        <title>The genome sequences of three competitors of mushroom-forming fungi.</title>
        <authorList>
            <person name="Beijen E."/>
            <person name="Ohm R.A."/>
        </authorList>
    </citation>
    <scope>NUCLEOTIDE SEQUENCE</scope>
    <source>
        <strain evidence="5">CBS 100526</strain>
    </source>
</reference>
<dbReference type="SUPFAM" id="SSF50630">
    <property type="entry name" value="Acid proteases"/>
    <property type="match status" value="1"/>
</dbReference>
<keyword evidence="3" id="KW-0732">Signal</keyword>
<dbReference type="InterPro" id="IPR033121">
    <property type="entry name" value="PEPTIDASE_A1"/>
</dbReference>
<dbReference type="GO" id="GO:0004190">
    <property type="term" value="F:aspartic-type endopeptidase activity"/>
    <property type="evidence" value="ECO:0007669"/>
    <property type="project" value="InterPro"/>
</dbReference>
<gene>
    <name evidence="5" type="ORF">Triagg1_5913</name>
</gene>
<evidence type="ECO:0000313" key="6">
    <source>
        <dbReference type="Proteomes" id="UP001273209"/>
    </source>
</evidence>
<dbReference type="EMBL" id="JAWRVG010000022">
    <property type="protein sequence ID" value="KAK4071675.1"/>
    <property type="molecule type" value="Genomic_DNA"/>
</dbReference>
<keyword evidence="6" id="KW-1185">Reference proteome</keyword>
<dbReference type="AlphaFoldDB" id="A0AAE1ICC2"/>
<dbReference type="GO" id="GO:0003723">
    <property type="term" value="F:RNA binding"/>
    <property type="evidence" value="ECO:0007669"/>
    <property type="project" value="UniProtKB-KW"/>
</dbReference>
<evidence type="ECO:0000256" key="2">
    <source>
        <dbReference type="PROSITE-ProRule" id="PRU00182"/>
    </source>
</evidence>
<dbReference type="PROSITE" id="PS50889">
    <property type="entry name" value="S4"/>
    <property type="match status" value="1"/>
</dbReference>
<evidence type="ECO:0000313" key="5">
    <source>
        <dbReference type="EMBL" id="KAK4071675.1"/>
    </source>
</evidence>
<dbReference type="InterPro" id="IPR001461">
    <property type="entry name" value="Aspartic_peptidase_A1"/>
</dbReference>
<evidence type="ECO:0000256" key="3">
    <source>
        <dbReference type="SAM" id="SignalP"/>
    </source>
</evidence>
<dbReference type="Gene3D" id="2.40.70.10">
    <property type="entry name" value="Acid Proteases"/>
    <property type="match status" value="2"/>
</dbReference>
<evidence type="ECO:0000256" key="1">
    <source>
        <dbReference type="ARBA" id="ARBA00007447"/>
    </source>
</evidence>
<name>A0AAE1ICC2_9HYPO</name>
<feature type="signal peptide" evidence="3">
    <location>
        <begin position="1"/>
        <end position="18"/>
    </location>
</feature>
<feature type="chain" id="PRO_5042134687" description="Peptidase A1 domain-containing protein" evidence="3">
    <location>
        <begin position="19"/>
        <end position="332"/>
    </location>
</feature>
<dbReference type="InterPro" id="IPR021109">
    <property type="entry name" value="Peptidase_aspartic_dom_sf"/>
</dbReference>
<comment type="similarity">
    <text evidence="1">Belongs to the peptidase A1 family.</text>
</comment>
<dbReference type="PANTHER" id="PTHR47966:SF51">
    <property type="entry name" value="BETA-SITE APP-CLEAVING ENZYME, ISOFORM A-RELATED"/>
    <property type="match status" value="1"/>
</dbReference>
<feature type="domain" description="Peptidase A1" evidence="4">
    <location>
        <begin position="27"/>
        <end position="329"/>
    </location>
</feature>
<dbReference type="PROSITE" id="PS51767">
    <property type="entry name" value="PEPTIDASE_A1"/>
    <property type="match status" value="1"/>
</dbReference>
<dbReference type="CDD" id="cd05471">
    <property type="entry name" value="pepsin_like"/>
    <property type="match status" value="1"/>
</dbReference>
<evidence type="ECO:0000259" key="4">
    <source>
        <dbReference type="PROSITE" id="PS51767"/>
    </source>
</evidence>
<dbReference type="GO" id="GO:0006508">
    <property type="term" value="P:proteolysis"/>
    <property type="evidence" value="ECO:0007669"/>
    <property type="project" value="InterPro"/>
</dbReference>
<organism evidence="5 6">
    <name type="scientific">Trichoderma aggressivum f. europaeum</name>
    <dbReference type="NCBI Taxonomy" id="173218"/>
    <lineage>
        <taxon>Eukaryota</taxon>
        <taxon>Fungi</taxon>
        <taxon>Dikarya</taxon>
        <taxon>Ascomycota</taxon>
        <taxon>Pezizomycotina</taxon>
        <taxon>Sordariomycetes</taxon>
        <taxon>Hypocreomycetidae</taxon>
        <taxon>Hypocreales</taxon>
        <taxon>Hypocreaceae</taxon>
        <taxon>Trichoderma</taxon>
    </lineage>
</organism>
<protein>
    <recommendedName>
        <fullName evidence="4">Peptidase A1 domain-containing protein</fullName>
    </recommendedName>
</protein>
<accession>A0AAE1ICC2</accession>
<sequence length="332" mass="34781">MSFKTVLSLLAAIQAVQADFSHPLHFKKVNAVAAKNIATAKGRLVQGTADLWDDQGFWFSNFTIGGSPNLEILIDTGSADAILNPGIYKPGSSSASGQIYRDVITQHGANLTVPQQYLGTVSSPQSPPTFPHDGLIGYAGIDSSALGQTPFFQSLCDQGTLSSCRFGLALNADETGTLYYGSVATDTFSGSLTSVSASDQWIVTGDVTVNGATVQRSASIITDSGTTVIFGPTSQVKTIFQKAGIQSVQNSNGITGYYACDAPPTIGLAFGGNNFNILPEALAFGQNGNNCTASIHGTSEFGSQWLVGQAFFQGKYIDHNVDDGTMGFANLQ</sequence>
<dbReference type="InterPro" id="IPR034164">
    <property type="entry name" value="Pepsin-like_dom"/>
</dbReference>
<comment type="caution">
    <text evidence="5">The sequence shown here is derived from an EMBL/GenBank/DDBJ whole genome shotgun (WGS) entry which is preliminary data.</text>
</comment>
<proteinExistence type="inferred from homology"/>
<dbReference type="Proteomes" id="UP001273209">
    <property type="component" value="Unassembled WGS sequence"/>
</dbReference>
<dbReference type="PANTHER" id="PTHR47966">
    <property type="entry name" value="BETA-SITE APP-CLEAVING ENZYME, ISOFORM A-RELATED"/>
    <property type="match status" value="1"/>
</dbReference>
<dbReference type="Pfam" id="PF00026">
    <property type="entry name" value="Asp"/>
    <property type="match status" value="1"/>
</dbReference>
<dbReference type="RefSeq" id="XP_062755114.1">
    <property type="nucleotide sequence ID" value="XM_062900479.1"/>
</dbReference>